<evidence type="ECO:0000256" key="1">
    <source>
        <dbReference type="SAM" id="MobiDB-lite"/>
    </source>
</evidence>
<dbReference type="EMBL" id="JANAVB010025862">
    <property type="protein sequence ID" value="KAJ6819910.1"/>
    <property type="molecule type" value="Genomic_DNA"/>
</dbReference>
<dbReference type="EMBL" id="JANAVB010014798">
    <property type="protein sequence ID" value="KAJ6833622.1"/>
    <property type="molecule type" value="Genomic_DNA"/>
</dbReference>
<reference evidence="3" key="1">
    <citation type="journal article" date="2023" name="GigaByte">
        <title>Genome assembly of the bearded iris, Iris pallida Lam.</title>
        <authorList>
            <person name="Bruccoleri R.E."/>
            <person name="Oakeley E.J."/>
            <person name="Faust A.M.E."/>
            <person name="Altorfer M."/>
            <person name="Dessus-Babus S."/>
            <person name="Burckhardt D."/>
            <person name="Oertli M."/>
            <person name="Naumann U."/>
            <person name="Petersen F."/>
            <person name="Wong J."/>
        </authorList>
    </citation>
    <scope>NUCLEOTIDE SEQUENCE</scope>
    <source>
        <strain evidence="3">GSM-AAB239-AS_SAM_17_03QT</strain>
    </source>
</reference>
<comment type="caution">
    <text evidence="3">The sequence shown here is derived from an EMBL/GenBank/DDBJ whole genome shotgun (WGS) entry which is preliminary data.</text>
</comment>
<dbReference type="Proteomes" id="UP001140949">
    <property type="component" value="Unassembled WGS sequence"/>
</dbReference>
<keyword evidence="4" id="KW-1185">Reference proteome</keyword>
<sequence>MLGKTRSAVLRPAALRTGSTYTRIGSRSRGVDAAEGGRRRLLAWPDSSAGGGRRPGEPGLGFA</sequence>
<proteinExistence type="predicted"/>
<reference evidence="3" key="2">
    <citation type="submission" date="2023-04" db="EMBL/GenBank/DDBJ databases">
        <authorList>
            <person name="Bruccoleri R.E."/>
            <person name="Oakeley E.J."/>
            <person name="Faust A.-M."/>
            <person name="Dessus-Babus S."/>
            <person name="Altorfer M."/>
            <person name="Burckhardt D."/>
            <person name="Oertli M."/>
            <person name="Naumann U."/>
            <person name="Petersen F."/>
            <person name="Wong J."/>
        </authorList>
    </citation>
    <scope>NUCLEOTIDE SEQUENCE</scope>
    <source>
        <strain evidence="3">GSM-AAB239-AS_SAM_17_03QT</strain>
        <tissue evidence="3">Leaf</tissue>
    </source>
</reference>
<gene>
    <name evidence="3" type="ORF">M6B38_337740</name>
    <name evidence="2" type="ORF">M6B38_401790</name>
</gene>
<feature type="region of interest" description="Disordered" evidence="1">
    <location>
        <begin position="42"/>
        <end position="63"/>
    </location>
</feature>
<dbReference type="AlphaFoldDB" id="A0AAX6GYK9"/>
<evidence type="ECO:0000313" key="4">
    <source>
        <dbReference type="Proteomes" id="UP001140949"/>
    </source>
</evidence>
<evidence type="ECO:0000313" key="2">
    <source>
        <dbReference type="EMBL" id="KAJ6819910.1"/>
    </source>
</evidence>
<name>A0AAX6GYK9_IRIPA</name>
<feature type="compositionally biased region" description="Gly residues" evidence="1">
    <location>
        <begin position="49"/>
        <end position="63"/>
    </location>
</feature>
<evidence type="ECO:0000313" key="3">
    <source>
        <dbReference type="EMBL" id="KAJ6833622.1"/>
    </source>
</evidence>
<accession>A0AAX6GYK9</accession>
<organism evidence="3 4">
    <name type="scientific">Iris pallida</name>
    <name type="common">Sweet iris</name>
    <dbReference type="NCBI Taxonomy" id="29817"/>
    <lineage>
        <taxon>Eukaryota</taxon>
        <taxon>Viridiplantae</taxon>
        <taxon>Streptophyta</taxon>
        <taxon>Embryophyta</taxon>
        <taxon>Tracheophyta</taxon>
        <taxon>Spermatophyta</taxon>
        <taxon>Magnoliopsida</taxon>
        <taxon>Liliopsida</taxon>
        <taxon>Asparagales</taxon>
        <taxon>Iridaceae</taxon>
        <taxon>Iridoideae</taxon>
        <taxon>Irideae</taxon>
        <taxon>Iris</taxon>
    </lineage>
</organism>
<protein>
    <submittedName>
        <fullName evidence="3">Uncharacterized protein</fullName>
    </submittedName>
</protein>